<evidence type="ECO:0000313" key="1">
    <source>
        <dbReference type="EMBL" id="MCU7694486.1"/>
    </source>
</evidence>
<dbReference type="InterPro" id="IPR012347">
    <property type="entry name" value="Ferritin-like"/>
</dbReference>
<dbReference type="InterPro" id="IPR010287">
    <property type="entry name" value="DUF892_YciF-like"/>
</dbReference>
<dbReference type="SUPFAM" id="SSF47240">
    <property type="entry name" value="Ferritin-like"/>
    <property type="match status" value="1"/>
</dbReference>
<dbReference type="Proteomes" id="UP001209317">
    <property type="component" value="Unassembled WGS sequence"/>
</dbReference>
<name>A0AAE3IQB9_9BACT</name>
<dbReference type="InterPro" id="IPR047114">
    <property type="entry name" value="YciF"/>
</dbReference>
<dbReference type="EMBL" id="JAOTPL010000010">
    <property type="protein sequence ID" value="MCU7694486.1"/>
    <property type="molecule type" value="Genomic_DNA"/>
</dbReference>
<dbReference type="AlphaFoldDB" id="A0AAE3IQB9"/>
<organism evidence="1 2">
    <name type="scientific">Haoranjiania flava</name>
    <dbReference type="NCBI Taxonomy" id="1856322"/>
    <lineage>
        <taxon>Bacteria</taxon>
        <taxon>Pseudomonadati</taxon>
        <taxon>Bacteroidota</taxon>
        <taxon>Chitinophagia</taxon>
        <taxon>Chitinophagales</taxon>
        <taxon>Chitinophagaceae</taxon>
        <taxon>Haoranjiania</taxon>
    </lineage>
</organism>
<proteinExistence type="predicted"/>
<dbReference type="InterPro" id="IPR009078">
    <property type="entry name" value="Ferritin-like_SF"/>
</dbReference>
<dbReference type="Gene3D" id="1.20.1260.10">
    <property type="match status" value="1"/>
</dbReference>
<protein>
    <submittedName>
        <fullName evidence="1">Ferritin-like domain-containing protein</fullName>
    </submittedName>
</protein>
<dbReference type="PANTHER" id="PTHR30565:SF9">
    <property type="entry name" value="PROTEIN YCIF"/>
    <property type="match status" value="1"/>
</dbReference>
<accession>A0AAE3IQB9</accession>
<evidence type="ECO:0000313" key="2">
    <source>
        <dbReference type="Proteomes" id="UP001209317"/>
    </source>
</evidence>
<dbReference type="PANTHER" id="PTHR30565">
    <property type="entry name" value="PROTEIN YCIF"/>
    <property type="match status" value="1"/>
</dbReference>
<keyword evidence="2" id="KW-1185">Reference proteome</keyword>
<sequence>MEKKKNVAEKSTAKKVQAKSDVAKSLYDLFEDGLKDIYWAEHALVHALPKMFENATDNKLKTAIKEHLDQTIVQVARLEEVFASIGSKAEAKKCDAMEGLLKEGESIMQETEAGAVRDAGIISAAQKVEHYEMATYGTLAAYAKTLNERTALNLLLKTLGEEKKADCLLSTIADTTLNSQAMSDSFQAKKINAV</sequence>
<dbReference type="CDD" id="cd07909">
    <property type="entry name" value="YciF"/>
    <property type="match status" value="1"/>
</dbReference>
<comment type="caution">
    <text evidence="1">The sequence shown here is derived from an EMBL/GenBank/DDBJ whole genome shotgun (WGS) entry which is preliminary data.</text>
</comment>
<dbReference type="Pfam" id="PF05974">
    <property type="entry name" value="DUF892"/>
    <property type="match status" value="1"/>
</dbReference>
<dbReference type="RefSeq" id="WP_263037972.1">
    <property type="nucleotide sequence ID" value="NZ_JAOTPL010000010.1"/>
</dbReference>
<reference evidence="1" key="1">
    <citation type="submission" date="2022-10" db="EMBL/GenBank/DDBJ databases">
        <authorList>
            <person name="Kim H.S."/>
            <person name="Kim J.-S."/>
            <person name="Suh M.K."/>
            <person name="Eom M.K."/>
            <person name="Lee J.-S."/>
        </authorList>
    </citation>
    <scope>NUCLEOTIDE SEQUENCE</scope>
    <source>
        <strain evidence="1">LIP-5</strain>
    </source>
</reference>
<gene>
    <name evidence="1" type="ORF">OD355_08160</name>
</gene>